<reference evidence="1 2" key="1">
    <citation type="submission" date="2024-09" db="EMBL/GenBank/DDBJ databases">
        <authorList>
            <person name="Sun Q."/>
            <person name="Mori K."/>
        </authorList>
    </citation>
    <scope>NUCLEOTIDE SEQUENCE [LARGE SCALE GENOMIC DNA]</scope>
    <source>
        <strain evidence="1 2">CECT 9424</strain>
    </source>
</reference>
<dbReference type="EMBL" id="JBHMEC010000003">
    <property type="protein sequence ID" value="MFB9148678.1"/>
    <property type="molecule type" value="Genomic_DNA"/>
</dbReference>
<proteinExistence type="predicted"/>
<comment type="caution">
    <text evidence="1">The sequence shown here is derived from an EMBL/GenBank/DDBJ whole genome shotgun (WGS) entry which is preliminary data.</text>
</comment>
<dbReference type="PANTHER" id="PTHR34290:SF2">
    <property type="entry name" value="OS04G0668800 PROTEIN"/>
    <property type="match status" value="1"/>
</dbReference>
<organism evidence="1 2">
    <name type="scientific">Roseovarius ramblicola</name>
    <dbReference type="NCBI Taxonomy" id="2022336"/>
    <lineage>
        <taxon>Bacteria</taxon>
        <taxon>Pseudomonadati</taxon>
        <taxon>Pseudomonadota</taxon>
        <taxon>Alphaproteobacteria</taxon>
        <taxon>Rhodobacterales</taxon>
        <taxon>Roseobacteraceae</taxon>
        <taxon>Roseovarius</taxon>
    </lineage>
</organism>
<evidence type="ECO:0000313" key="1">
    <source>
        <dbReference type="EMBL" id="MFB9148678.1"/>
    </source>
</evidence>
<accession>A0ABV5HWM9</accession>
<dbReference type="InterPro" id="IPR044691">
    <property type="entry name" value="DCC1_Trx"/>
</dbReference>
<dbReference type="Pfam" id="PF04134">
    <property type="entry name" value="DCC1-like"/>
    <property type="match status" value="1"/>
</dbReference>
<sequence length="130" mass="14624">MIDTTGTDVLYNARCPVCRAEIEHYRACSEARGLAVSFHDLNTRDLADWGIDADAAARRLHVRQGGQVLSGVDAFVALWRALPRYRWLARIVALPGLRHAAHFVYERVLAPRLYARHVARMHRSGPDHAA</sequence>
<keyword evidence="2" id="KW-1185">Reference proteome</keyword>
<evidence type="ECO:0000313" key="2">
    <source>
        <dbReference type="Proteomes" id="UP001589670"/>
    </source>
</evidence>
<name>A0ABV5HWM9_9RHOB</name>
<dbReference type="PANTHER" id="PTHR34290">
    <property type="entry name" value="SI:CH73-390P7.2"/>
    <property type="match status" value="1"/>
</dbReference>
<dbReference type="RefSeq" id="WP_377066831.1">
    <property type="nucleotide sequence ID" value="NZ_JBHMEC010000003.1"/>
</dbReference>
<protein>
    <submittedName>
        <fullName evidence="1">Thiol-disulfide oxidoreductase DCC family protein</fullName>
    </submittedName>
</protein>
<dbReference type="Proteomes" id="UP001589670">
    <property type="component" value="Unassembled WGS sequence"/>
</dbReference>
<dbReference type="InterPro" id="IPR007263">
    <property type="entry name" value="DCC1-like"/>
</dbReference>
<gene>
    <name evidence="1" type="ORF">ACFFU4_02805</name>
</gene>